<dbReference type="GO" id="GO:0007165">
    <property type="term" value="P:signal transduction"/>
    <property type="evidence" value="ECO:0007669"/>
    <property type="project" value="InterPro"/>
</dbReference>
<evidence type="ECO:0000256" key="7">
    <source>
        <dbReference type="SAM" id="Coils"/>
    </source>
</evidence>
<dbReference type="CDD" id="cd18773">
    <property type="entry name" value="PDC1_HK_sensor"/>
    <property type="match status" value="1"/>
</dbReference>
<dbReference type="InterPro" id="IPR000700">
    <property type="entry name" value="PAS-assoc_C"/>
</dbReference>
<sequence>MFKNIKIGSKIAALVLGLVFLSITVVSFIAFKFVVHTLEERYVESLKSVNNMKTKEISYFFTEQENKAKELSQNSVLKQIMQKVDKVGNSGSDSLSYQIEPVLDQVLIPFCKAQGISEIWVTNKKGKIFYTTFVGEDDNTVNSFYKDSGGNDLVNAISRVQFSPLYNFNGDTYFNIVSPIADQNGKFSGFIVMQSDAKPMLKILNDNTNLGESGETVAAVLDNEKLKFVNKPQKAKGTVRSIYLGEFRGSSLQKAAQGGNGAGFGQDYKGTEVLTAWNYIPEIGWGIVSKVDQAEIKDQTDQLVVNFVKGGAIVLLLSGLIALIFSKMLISPLLNLNQSLQLLSKGVLVNNVRKRSNDEIGQMATAVSDVVESLKQTAEFAHKIGEGDYEAEYTPLSAKDTLGSSLMTMRSSIKNSESRDKERNWIVIGVTEVSNILRQSDTLEELGDTIVAYVTEQIGAIQGAFYVVNDDNPEDIFIEMKSSYAYNKKKYIQARYKFAEGLIGQAAIEQDVILRTEIPDDYVKITSGLLGDVKPSCLLVVPLITDEKVYGVLEFAGFERFPDKVVKFVNEISIIIARTIFNVKVNYRTVRLLEESQKMSNELQEKQEILRMNAEEMESTQKELQSSNQQLELKVDEVNRAQTRMQLLLENASEIITIFESDGTVRYISPSVERILGYQADELVGTSFNIGLNDSNKEEMESLFVSVINNPLEPITIQYPYQKKNGEEIWLEATANNFLKDAAIQGIVINTRDITESLRAEREERMRSKMQALSENSVDLIVRLDIEGNFFYINPIIQTYTGFAPDHFQGKNIFDKEFTNNIYVEWANLFNNVKDGLVKESKEIPFTSKIGDKVMQVNAIPELDNNGELESVLFVSHDVTDRKLIELEIKSKNKKITESINYARRIQGAILPDNNVVKNVFPNSFILYKARDVVSGDFPWFAEDEKYAYIAAVDCTGHGVPGALISLIGYFLLNDIIRSGAAKDVGEILDILDREVTKTLRQDQELSSMKDGMDISICKVDKRTNKLYYAGAHRTLFIMSGGELIEIKGNKFPIGGGKFRNQTDFTSNEFDIKTGDSVYMLSDGFTDQFGGFENRKYGVKRLRELIRNNSHLEMRNQYDKFSEEWMGWKGDKKQTDDMLLIGIKF</sequence>
<keyword evidence="4" id="KW-0378">Hydrolase</keyword>
<dbReference type="InterPro" id="IPR052016">
    <property type="entry name" value="Bact_Sigma-Reg"/>
</dbReference>
<evidence type="ECO:0000256" key="1">
    <source>
        <dbReference type="ARBA" id="ARBA00004651"/>
    </source>
</evidence>
<feature type="transmembrane region" description="Helical" evidence="8">
    <location>
        <begin position="12"/>
        <end position="35"/>
    </location>
</feature>
<comment type="caution">
    <text evidence="12">The sequence shown here is derived from an EMBL/GenBank/DDBJ whole genome shotgun (WGS) entry which is preliminary data.</text>
</comment>
<dbReference type="RefSeq" id="WP_309938537.1">
    <property type="nucleotide sequence ID" value="NZ_AP025305.1"/>
</dbReference>
<dbReference type="InterPro" id="IPR000014">
    <property type="entry name" value="PAS"/>
</dbReference>
<dbReference type="PANTHER" id="PTHR43156">
    <property type="entry name" value="STAGE II SPORULATION PROTEIN E-RELATED"/>
    <property type="match status" value="1"/>
</dbReference>
<dbReference type="PROSITE" id="PS50885">
    <property type="entry name" value="HAMP"/>
    <property type="match status" value="1"/>
</dbReference>
<dbReference type="Proteomes" id="UP001185092">
    <property type="component" value="Unassembled WGS sequence"/>
</dbReference>
<feature type="domain" description="PAC" evidence="10">
    <location>
        <begin position="840"/>
        <end position="891"/>
    </location>
</feature>
<dbReference type="PROSITE" id="PS50113">
    <property type="entry name" value="PAC"/>
    <property type="match status" value="2"/>
</dbReference>
<dbReference type="InterPro" id="IPR013656">
    <property type="entry name" value="PAS_4"/>
</dbReference>
<keyword evidence="5 8" id="KW-1133">Transmembrane helix</keyword>
<dbReference type="Pfam" id="PF13185">
    <property type="entry name" value="GAF_2"/>
    <property type="match status" value="1"/>
</dbReference>
<evidence type="ECO:0000259" key="10">
    <source>
        <dbReference type="PROSITE" id="PS50113"/>
    </source>
</evidence>
<dbReference type="InterPro" id="IPR036457">
    <property type="entry name" value="PPM-type-like_dom_sf"/>
</dbReference>
<dbReference type="InterPro" id="IPR003660">
    <property type="entry name" value="HAMP_dom"/>
</dbReference>
<dbReference type="Pfam" id="PF02743">
    <property type="entry name" value="dCache_1"/>
    <property type="match status" value="1"/>
</dbReference>
<evidence type="ECO:0000259" key="11">
    <source>
        <dbReference type="PROSITE" id="PS50885"/>
    </source>
</evidence>
<dbReference type="Gene3D" id="3.60.40.10">
    <property type="entry name" value="PPM-type phosphatase domain"/>
    <property type="match status" value="1"/>
</dbReference>
<dbReference type="Pfam" id="PF13426">
    <property type="entry name" value="PAS_9"/>
    <property type="match status" value="1"/>
</dbReference>
<dbReference type="GO" id="GO:0016791">
    <property type="term" value="F:phosphatase activity"/>
    <property type="evidence" value="ECO:0007669"/>
    <property type="project" value="TreeGrafter"/>
</dbReference>
<dbReference type="Gene3D" id="6.10.340.10">
    <property type="match status" value="1"/>
</dbReference>
<dbReference type="InterPro" id="IPR035965">
    <property type="entry name" value="PAS-like_dom_sf"/>
</dbReference>
<evidence type="ECO:0000256" key="5">
    <source>
        <dbReference type="ARBA" id="ARBA00022989"/>
    </source>
</evidence>
<dbReference type="NCBIfam" id="TIGR00229">
    <property type="entry name" value="sensory_box"/>
    <property type="match status" value="2"/>
</dbReference>
<dbReference type="Pfam" id="PF07228">
    <property type="entry name" value="SpoIIE"/>
    <property type="match status" value="1"/>
</dbReference>
<feature type="domain" description="PAS" evidence="9">
    <location>
        <begin position="641"/>
        <end position="711"/>
    </location>
</feature>
<dbReference type="SMART" id="SM00331">
    <property type="entry name" value="PP2C_SIG"/>
    <property type="match status" value="1"/>
</dbReference>
<keyword evidence="6 8" id="KW-0472">Membrane</keyword>
<feature type="transmembrane region" description="Helical" evidence="8">
    <location>
        <begin position="303"/>
        <end position="325"/>
    </location>
</feature>
<dbReference type="AlphaFoldDB" id="A0AAE3XM57"/>
<feature type="domain" description="PAC" evidence="10">
    <location>
        <begin position="715"/>
        <end position="766"/>
    </location>
</feature>
<dbReference type="PANTHER" id="PTHR43156:SF9">
    <property type="entry name" value="HAMP DOMAIN-CONTAINING PROTEIN"/>
    <property type="match status" value="1"/>
</dbReference>
<evidence type="ECO:0000313" key="13">
    <source>
        <dbReference type="Proteomes" id="UP001185092"/>
    </source>
</evidence>
<feature type="domain" description="HAMP" evidence="11">
    <location>
        <begin position="327"/>
        <end position="379"/>
    </location>
</feature>
<feature type="coiled-coil region" evidence="7">
    <location>
        <begin position="593"/>
        <end position="644"/>
    </location>
</feature>
<feature type="domain" description="PAS" evidence="9">
    <location>
        <begin position="766"/>
        <end position="814"/>
    </location>
</feature>
<dbReference type="CDD" id="cd00130">
    <property type="entry name" value="PAS"/>
    <property type="match status" value="2"/>
</dbReference>
<evidence type="ECO:0000259" key="9">
    <source>
        <dbReference type="PROSITE" id="PS50112"/>
    </source>
</evidence>
<dbReference type="InterPro" id="IPR029016">
    <property type="entry name" value="GAF-like_dom_sf"/>
</dbReference>
<organism evidence="12 13">
    <name type="scientific">Aureibacter tunicatorum</name>
    <dbReference type="NCBI Taxonomy" id="866807"/>
    <lineage>
        <taxon>Bacteria</taxon>
        <taxon>Pseudomonadati</taxon>
        <taxon>Bacteroidota</taxon>
        <taxon>Cytophagia</taxon>
        <taxon>Cytophagales</taxon>
        <taxon>Persicobacteraceae</taxon>
        <taxon>Aureibacter</taxon>
    </lineage>
</organism>
<keyword evidence="7" id="KW-0175">Coiled coil</keyword>
<dbReference type="SMART" id="SM00304">
    <property type="entry name" value="HAMP"/>
    <property type="match status" value="1"/>
</dbReference>
<comment type="subcellular location">
    <subcellularLocation>
        <location evidence="1">Cell membrane</location>
        <topology evidence="1">Multi-pass membrane protein</topology>
    </subcellularLocation>
</comment>
<dbReference type="SMART" id="SM00091">
    <property type="entry name" value="PAS"/>
    <property type="match status" value="2"/>
</dbReference>
<dbReference type="PROSITE" id="PS50112">
    <property type="entry name" value="PAS"/>
    <property type="match status" value="2"/>
</dbReference>
<name>A0AAE3XM57_9BACT</name>
<keyword evidence="2" id="KW-1003">Cell membrane</keyword>
<reference evidence="12" key="1">
    <citation type="submission" date="2023-07" db="EMBL/GenBank/DDBJ databases">
        <title>Genomic Encyclopedia of Type Strains, Phase IV (KMG-IV): sequencing the most valuable type-strain genomes for metagenomic binning, comparative biology and taxonomic classification.</title>
        <authorList>
            <person name="Goeker M."/>
        </authorList>
    </citation>
    <scope>NUCLEOTIDE SEQUENCE</scope>
    <source>
        <strain evidence="12">DSM 26174</strain>
    </source>
</reference>
<dbReference type="Gene3D" id="3.30.450.40">
    <property type="match status" value="1"/>
</dbReference>
<accession>A0AAE3XM57</accession>
<evidence type="ECO:0000256" key="4">
    <source>
        <dbReference type="ARBA" id="ARBA00022801"/>
    </source>
</evidence>
<evidence type="ECO:0000256" key="3">
    <source>
        <dbReference type="ARBA" id="ARBA00022692"/>
    </source>
</evidence>
<dbReference type="GO" id="GO:0005886">
    <property type="term" value="C:plasma membrane"/>
    <property type="evidence" value="ECO:0007669"/>
    <property type="project" value="UniProtKB-SubCell"/>
</dbReference>
<proteinExistence type="predicted"/>
<protein>
    <submittedName>
        <fullName evidence="12">PAS domain S-box-containing protein</fullName>
    </submittedName>
</protein>
<dbReference type="InterPro" id="IPR003018">
    <property type="entry name" value="GAF"/>
</dbReference>
<dbReference type="SMART" id="SM00065">
    <property type="entry name" value="GAF"/>
    <property type="match status" value="1"/>
</dbReference>
<dbReference type="SUPFAM" id="SSF55781">
    <property type="entry name" value="GAF domain-like"/>
    <property type="match status" value="1"/>
</dbReference>
<keyword evidence="13" id="KW-1185">Reference proteome</keyword>
<keyword evidence="3 8" id="KW-0812">Transmembrane</keyword>
<dbReference type="Pfam" id="PF08448">
    <property type="entry name" value="PAS_4"/>
    <property type="match status" value="1"/>
</dbReference>
<dbReference type="Gene3D" id="3.30.450.20">
    <property type="entry name" value="PAS domain"/>
    <property type="match status" value="2"/>
</dbReference>
<gene>
    <name evidence="12" type="ORF">HNQ88_002067</name>
</gene>
<dbReference type="InterPro" id="IPR033479">
    <property type="entry name" value="dCache_1"/>
</dbReference>
<evidence type="ECO:0000256" key="2">
    <source>
        <dbReference type="ARBA" id="ARBA00022475"/>
    </source>
</evidence>
<evidence type="ECO:0000256" key="8">
    <source>
        <dbReference type="SAM" id="Phobius"/>
    </source>
</evidence>
<dbReference type="SUPFAM" id="SSF55785">
    <property type="entry name" value="PYP-like sensor domain (PAS domain)"/>
    <property type="match status" value="2"/>
</dbReference>
<evidence type="ECO:0000256" key="6">
    <source>
        <dbReference type="ARBA" id="ARBA00023136"/>
    </source>
</evidence>
<evidence type="ECO:0000313" key="12">
    <source>
        <dbReference type="EMBL" id="MDR6239030.1"/>
    </source>
</evidence>
<dbReference type="EMBL" id="JAVDQD010000002">
    <property type="protein sequence ID" value="MDR6239030.1"/>
    <property type="molecule type" value="Genomic_DNA"/>
</dbReference>
<dbReference type="InterPro" id="IPR001932">
    <property type="entry name" value="PPM-type_phosphatase-like_dom"/>
</dbReference>